<evidence type="ECO:0000256" key="3">
    <source>
        <dbReference type="ARBA" id="ARBA00022679"/>
    </source>
</evidence>
<dbReference type="InterPro" id="IPR000715">
    <property type="entry name" value="Glycosyl_transferase_4"/>
</dbReference>
<feature type="transmembrane region" description="Helical" evidence="8">
    <location>
        <begin position="91"/>
        <end position="108"/>
    </location>
</feature>
<feature type="binding site" evidence="7">
    <location>
        <position position="200"/>
    </location>
    <ligand>
        <name>Mg(2+)</name>
        <dbReference type="ChEBI" id="CHEBI:18420"/>
    </ligand>
</feature>
<dbReference type="EMBL" id="BDFE01000022">
    <property type="protein sequence ID" value="GAU09924.1"/>
    <property type="molecule type" value="Genomic_DNA"/>
</dbReference>
<keyword evidence="3" id="KW-0808">Transferase</keyword>
<dbReference type="GO" id="GO:0005886">
    <property type="term" value="C:plasma membrane"/>
    <property type="evidence" value="ECO:0007669"/>
    <property type="project" value="UniProtKB-SubCell"/>
</dbReference>
<accession>A0A194AMT2</accession>
<dbReference type="GO" id="GO:0046872">
    <property type="term" value="F:metal ion binding"/>
    <property type="evidence" value="ECO:0007669"/>
    <property type="project" value="UniProtKB-KW"/>
</dbReference>
<dbReference type="GO" id="GO:0044038">
    <property type="term" value="P:cell wall macromolecule biosynthetic process"/>
    <property type="evidence" value="ECO:0007669"/>
    <property type="project" value="TreeGrafter"/>
</dbReference>
<proteinExistence type="predicted"/>
<comment type="caution">
    <text evidence="9">The sequence shown here is derived from an EMBL/GenBank/DDBJ whole genome shotgun (WGS) entry which is preliminary data.</text>
</comment>
<keyword evidence="7" id="KW-0479">Metal-binding</keyword>
<name>A0A194AMT2_9BACT</name>
<dbReference type="PANTHER" id="PTHR22926">
    <property type="entry name" value="PHOSPHO-N-ACETYLMURAMOYL-PENTAPEPTIDE-TRANSFERASE"/>
    <property type="match status" value="1"/>
</dbReference>
<keyword evidence="2" id="KW-1003">Cell membrane</keyword>
<sequence>MTGGLIGCGAFICGLLGAWTVARYAEKLCLMDVPSSRSSHSCPTPKGGGVGILAAFVLFSLVGSLSRIAVCGATILALISFQGDKQELTPTFRLLVQFTCAFLALWGIECESGLHLSWGARVLLVPAFVIFIVGTANFYNFMDGINGIAGMTGIVGFAGLTWWAFSMGRTDIGTASLALAGGCAGFLPMNVPQARVFMGDIGSVLLGFCFGLFVVGLAESFLDFVVLCSLLFTFYADELCTMLQRFKQGDSFFQPHRKHLYQVLVNEMGTAHWKVSLSYGVVQALIFGMILFLSRYGLFAVCTALILCFGIWVLVDARIKHKAWG</sequence>
<dbReference type="STRING" id="1592317.DPF_2660"/>
<keyword evidence="7" id="KW-0460">Magnesium</keyword>
<keyword evidence="4 8" id="KW-0812">Transmembrane</keyword>
<evidence type="ECO:0000313" key="10">
    <source>
        <dbReference type="Proteomes" id="UP000095200"/>
    </source>
</evidence>
<evidence type="ECO:0000256" key="8">
    <source>
        <dbReference type="SAM" id="Phobius"/>
    </source>
</evidence>
<evidence type="ECO:0000313" key="9">
    <source>
        <dbReference type="EMBL" id="GAU09924.1"/>
    </source>
</evidence>
<feature type="transmembrane region" description="Helical" evidence="8">
    <location>
        <begin position="120"/>
        <end position="141"/>
    </location>
</feature>
<gene>
    <name evidence="9" type="ORF">DPF_2660</name>
</gene>
<evidence type="ECO:0000256" key="6">
    <source>
        <dbReference type="ARBA" id="ARBA00023136"/>
    </source>
</evidence>
<protein>
    <submittedName>
        <fullName evidence="9">Uncharacterized protein</fullName>
    </submittedName>
</protein>
<dbReference type="OrthoDB" id="9783652at2"/>
<feature type="transmembrane region" description="Helical" evidence="8">
    <location>
        <begin position="298"/>
        <end position="315"/>
    </location>
</feature>
<feature type="transmembrane region" description="Helical" evidence="8">
    <location>
        <begin position="49"/>
        <end position="79"/>
    </location>
</feature>
<dbReference type="Proteomes" id="UP000095200">
    <property type="component" value="Unassembled WGS sequence"/>
</dbReference>
<dbReference type="GO" id="GO:0009103">
    <property type="term" value="P:lipopolysaccharide biosynthetic process"/>
    <property type="evidence" value="ECO:0007669"/>
    <property type="project" value="TreeGrafter"/>
</dbReference>
<comment type="subcellular location">
    <subcellularLocation>
        <location evidence="1">Cell membrane</location>
        <topology evidence="1">Multi-pass membrane protein</topology>
    </subcellularLocation>
</comment>
<feature type="transmembrane region" description="Helical" evidence="8">
    <location>
        <begin position="148"/>
        <end position="166"/>
    </location>
</feature>
<keyword evidence="10" id="KW-1185">Reference proteome</keyword>
<feature type="binding site" evidence="7">
    <location>
        <position position="140"/>
    </location>
    <ligand>
        <name>Mg(2+)</name>
        <dbReference type="ChEBI" id="CHEBI:18420"/>
    </ligand>
</feature>
<evidence type="ECO:0000256" key="5">
    <source>
        <dbReference type="ARBA" id="ARBA00022989"/>
    </source>
</evidence>
<keyword evidence="6 8" id="KW-0472">Membrane</keyword>
<dbReference type="Pfam" id="PF00953">
    <property type="entry name" value="Glycos_transf_4"/>
    <property type="match status" value="1"/>
</dbReference>
<feature type="transmembrane region" description="Helical" evidence="8">
    <location>
        <begin position="275"/>
        <end position="292"/>
    </location>
</feature>
<keyword evidence="5 8" id="KW-1133">Transmembrane helix</keyword>
<dbReference type="CDD" id="cd06854">
    <property type="entry name" value="GT_WbpL_WbcO_like"/>
    <property type="match status" value="1"/>
</dbReference>
<dbReference type="GO" id="GO:0016780">
    <property type="term" value="F:phosphotransferase activity, for other substituted phosphate groups"/>
    <property type="evidence" value="ECO:0007669"/>
    <property type="project" value="InterPro"/>
</dbReference>
<evidence type="ECO:0000256" key="4">
    <source>
        <dbReference type="ARBA" id="ARBA00022692"/>
    </source>
</evidence>
<evidence type="ECO:0000256" key="2">
    <source>
        <dbReference type="ARBA" id="ARBA00022475"/>
    </source>
</evidence>
<feature type="transmembrane region" description="Helical" evidence="8">
    <location>
        <begin position="196"/>
        <end position="218"/>
    </location>
</feature>
<dbReference type="GO" id="GO:0071555">
    <property type="term" value="P:cell wall organization"/>
    <property type="evidence" value="ECO:0007669"/>
    <property type="project" value="TreeGrafter"/>
</dbReference>
<feature type="transmembrane region" description="Helical" evidence="8">
    <location>
        <begin position="172"/>
        <end position="189"/>
    </location>
</feature>
<evidence type="ECO:0000256" key="7">
    <source>
        <dbReference type="PIRSR" id="PIRSR600715-1"/>
    </source>
</evidence>
<dbReference type="AlphaFoldDB" id="A0A194AMT2"/>
<evidence type="ECO:0000256" key="1">
    <source>
        <dbReference type="ARBA" id="ARBA00004651"/>
    </source>
</evidence>
<reference evidence="10" key="1">
    <citation type="submission" date="2016-06" db="EMBL/GenBank/DDBJ databases">
        <title>Draft genome sequence of Desulfoplanes formicivorans strain Pf12B.</title>
        <authorList>
            <person name="Watanabe M."/>
            <person name="Kojima H."/>
            <person name="Fukui M."/>
        </authorList>
    </citation>
    <scope>NUCLEOTIDE SEQUENCE [LARGE SCALE GENOMIC DNA]</scope>
    <source>
        <strain evidence="10">Pf12B</strain>
    </source>
</reference>
<dbReference type="PANTHER" id="PTHR22926:SF3">
    <property type="entry name" value="UNDECAPRENYL-PHOSPHATE ALPHA-N-ACETYLGLUCOSAMINYL 1-PHOSPHATE TRANSFERASE"/>
    <property type="match status" value="1"/>
</dbReference>
<organism evidence="9 10">
    <name type="scientific">Desulfoplanes formicivorans</name>
    <dbReference type="NCBI Taxonomy" id="1592317"/>
    <lineage>
        <taxon>Bacteria</taxon>
        <taxon>Pseudomonadati</taxon>
        <taxon>Thermodesulfobacteriota</taxon>
        <taxon>Desulfovibrionia</taxon>
        <taxon>Desulfovibrionales</taxon>
        <taxon>Desulfoplanaceae</taxon>
        <taxon>Desulfoplanes</taxon>
    </lineage>
</organism>
<comment type="cofactor">
    <cofactor evidence="7">
        <name>Mg(2+)</name>
        <dbReference type="ChEBI" id="CHEBI:18420"/>
    </cofactor>
</comment>